<feature type="signal peptide" evidence="1">
    <location>
        <begin position="1"/>
        <end position="17"/>
    </location>
</feature>
<gene>
    <name evidence="3" type="ORF">g.9121</name>
</gene>
<sequence length="100" mass="10807">MKVYLLFGVLWLAVADASVVRRQAVQTDPDVPTSTRIPPANPEITTVYRVSCNCPFTPQYAPVCGSDGQSYGNIQILNCAVFCGTNVTMIYRSACGSNRG</sequence>
<dbReference type="CDD" id="cd00104">
    <property type="entry name" value="KAZAL_FS"/>
    <property type="match status" value="1"/>
</dbReference>
<accession>A0A1B6MBL8</accession>
<dbReference type="SUPFAM" id="SSF100895">
    <property type="entry name" value="Kazal-type serine protease inhibitors"/>
    <property type="match status" value="1"/>
</dbReference>
<dbReference type="InterPro" id="IPR036058">
    <property type="entry name" value="Kazal_dom_sf"/>
</dbReference>
<keyword evidence="1" id="KW-0732">Signal</keyword>
<feature type="domain" description="Kazal-like" evidence="2">
    <location>
        <begin position="46"/>
        <end position="97"/>
    </location>
</feature>
<organism evidence="3">
    <name type="scientific">Graphocephala atropunctata</name>
    <dbReference type="NCBI Taxonomy" id="36148"/>
    <lineage>
        <taxon>Eukaryota</taxon>
        <taxon>Metazoa</taxon>
        <taxon>Ecdysozoa</taxon>
        <taxon>Arthropoda</taxon>
        <taxon>Hexapoda</taxon>
        <taxon>Insecta</taxon>
        <taxon>Pterygota</taxon>
        <taxon>Neoptera</taxon>
        <taxon>Paraneoptera</taxon>
        <taxon>Hemiptera</taxon>
        <taxon>Auchenorrhyncha</taxon>
        <taxon>Membracoidea</taxon>
        <taxon>Cicadellidae</taxon>
        <taxon>Cicadellinae</taxon>
        <taxon>Cicadellini</taxon>
        <taxon>Graphocephala</taxon>
    </lineage>
</organism>
<dbReference type="PROSITE" id="PS51465">
    <property type="entry name" value="KAZAL_2"/>
    <property type="match status" value="1"/>
</dbReference>
<evidence type="ECO:0000259" key="2">
    <source>
        <dbReference type="PROSITE" id="PS51465"/>
    </source>
</evidence>
<name>A0A1B6MBL8_9HEMI</name>
<evidence type="ECO:0000256" key="1">
    <source>
        <dbReference type="SAM" id="SignalP"/>
    </source>
</evidence>
<dbReference type="InterPro" id="IPR002350">
    <property type="entry name" value="Kazal_dom"/>
</dbReference>
<dbReference type="EMBL" id="GEBQ01006654">
    <property type="protein sequence ID" value="JAT33323.1"/>
    <property type="molecule type" value="Transcribed_RNA"/>
</dbReference>
<dbReference type="SMART" id="SM00280">
    <property type="entry name" value="KAZAL"/>
    <property type="match status" value="1"/>
</dbReference>
<dbReference type="Gene3D" id="3.30.60.30">
    <property type="match status" value="1"/>
</dbReference>
<reference evidence="3" key="1">
    <citation type="submission" date="2015-11" db="EMBL/GenBank/DDBJ databases">
        <title>De novo transcriptome assembly of four potential Pierce s Disease insect vectors from Arizona vineyards.</title>
        <authorList>
            <person name="Tassone E.E."/>
        </authorList>
    </citation>
    <scope>NUCLEOTIDE SEQUENCE</scope>
</reference>
<evidence type="ECO:0000313" key="3">
    <source>
        <dbReference type="EMBL" id="JAT33323.1"/>
    </source>
</evidence>
<proteinExistence type="predicted"/>
<feature type="chain" id="PRO_5008588040" description="Kazal-like domain-containing protein" evidence="1">
    <location>
        <begin position="18"/>
        <end position="100"/>
    </location>
</feature>
<dbReference type="AlphaFoldDB" id="A0A1B6MBL8"/>
<protein>
    <recommendedName>
        <fullName evidence="2">Kazal-like domain-containing protein</fullName>
    </recommendedName>
</protein>